<gene>
    <name evidence="2" type="ORF">H8S62_05045</name>
</gene>
<reference evidence="2" key="1">
    <citation type="submission" date="2020-08" db="EMBL/GenBank/DDBJ databases">
        <title>Genome public.</title>
        <authorList>
            <person name="Liu C."/>
            <person name="Sun Q."/>
        </authorList>
    </citation>
    <scope>NUCLEOTIDE SEQUENCE</scope>
    <source>
        <strain evidence="2">NSJ-52</strain>
    </source>
</reference>
<keyword evidence="1" id="KW-0812">Transmembrane</keyword>
<feature type="transmembrane region" description="Helical" evidence="1">
    <location>
        <begin position="68"/>
        <end position="87"/>
    </location>
</feature>
<protein>
    <submittedName>
        <fullName evidence="2">Uncharacterized protein</fullName>
    </submittedName>
</protein>
<sequence length="139" mass="14074">MSKLNLKGRGPGALLSLGCAALGVVCLAAYCVYGAVFDYFDTGVCIALLLAAACAGVYALAEGKPLGALNLVSAACLSFALGLFFLNSFPVWADNLNGITMYASRGGLAPVVAIAAVMLACILAEIVSCFLSRGKGDAK</sequence>
<feature type="transmembrane region" description="Helical" evidence="1">
    <location>
        <begin position="107"/>
        <end position="131"/>
    </location>
</feature>
<comment type="caution">
    <text evidence="2">The sequence shown here is derived from an EMBL/GenBank/DDBJ whole genome shotgun (WGS) entry which is preliminary data.</text>
</comment>
<feature type="transmembrane region" description="Helical" evidence="1">
    <location>
        <begin position="12"/>
        <end position="33"/>
    </location>
</feature>
<proteinExistence type="predicted"/>
<evidence type="ECO:0000313" key="3">
    <source>
        <dbReference type="Proteomes" id="UP000607645"/>
    </source>
</evidence>
<dbReference type="RefSeq" id="WP_186918691.1">
    <property type="nucleotide sequence ID" value="NZ_JACOPQ010000003.1"/>
</dbReference>
<name>A0A8J6JJF8_9FIRM</name>
<accession>A0A8J6JJF8</accession>
<keyword evidence="3" id="KW-1185">Reference proteome</keyword>
<evidence type="ECO:0000256" key="1">
    <source>
        <dbReference type="SAM" id="Phobius"/>
    </source>
</evidence>
<organism evidence="2 3">
    <name type="scientific">Lawsonibacter faecis</name>
    <dbReference type="NCBI Taxonomy" id="2763052"/>
    <lineage>
        <taxon>Bacteria</taxon>
        <taxon>Bacillati</taxon>
        <taxon>Bacillota</taxon>
        <taxon>Clostridia</taxon>
        <taxon>Eubacteriales</taxon>
        <taxon>Oscillospiraceae</taxon>
        <taxon>Lawsonibacter</taxon>
    </lineage>
</organism>
<dbReference type="Proteomes" id="UP000607645">
    <property type="component" value="Unassembled WGS sequence"/>
</dbReference>
<feature type="transmembrane region" description="Helical" evidence="1">
    <location>
        <begin position="39"/>
        <end position="61"/>
    </location>
</feature>
<evidence type="ECO:0000313" key="2">
    <source>
        <dbReference type="EMBL" id="MBC5736374.1"/>
    </source>
</evidence>
<dbReference type="EMBL" id="JACOPQ010000003">
    <property type="protein sequence ID" value="MBC5736374.1"/>
    <property type="molecule type" value="Genomic_DNA"/>
</dbReference>
<keyword evidence="1" id="KW-1133">Transmembrane helix</keyword>
<dbReference type="AlphaFoldDB" id="A0A8J6JJF8"/>
<keyword evidence="1" id="KW-0472">Membrane</keyword>